<protein>
    <submittedName>
        <fullName evidence="1">Uncharacterized protein</fullName>
    </submittedName>
</protein>
<evidence type="ECO:0000313" key="4">
    <source>
        <dbReference type="Proteomes" id="UP000290189"/>
    </source>
</evidence>
<geneLocation type="mitochondrion" evidence="2"/>
<dbReference type="EMBL" id="OVEO01000002">
    <property type="protein sequence ID" value="SPQ94438.1"/>
    <property type="molecule type" value="Genomic_DNA"/>
</dbReference>
<evidence type="ECO:0000313" key="3">
    <source>
        <dbReference type="Proteomes" id="UP000039324"/>
    </source>
</evidence>
<organism evidence="1 3">
    <name type="scientific">Plasmodiophora brassicae</name>
    <name type="common">Clubroot disease agent</name>
    <dbReference type="NCBI Taxonomy" id="37360"/>
    <lineage>
        <taxon>Eukaryota</taxon>
        <taxon>Sar</taxon>
        <taxon>Rhizaria</taxon>
        <taxon>Endomyxa</taxon>
        <taxon>Phytomyxea</taxon>
        <taxon>Plasmodiophorida</taxon>
        <taxon>Plasmodiophoridae</taxon>
        <taxon>Plasmodiophora</taxon>
    </lineage>
</organism>
<dbReference type="OrthoDB" id="412788at2759"/>
<sequence>MSGAMRWVRIALLLAAIATGIVTLRRLHHQLYLKDALNPVCSIPYGSTDFVNGNETCYKTSIHGVTKGCLELHDLGQPDNVSILASFEKNHARGFSLIDLPTSDVMPIMRSIKASEVVTLYDLSGFGMAVQRSIQRELNEMGRSNWIAIASGTQCRATARTKSQGRTMGKLELVHIDFSRNATLRTLLNKPGAIRPTLQFRLATSPIFRRLDEAFGTGNVEAAHEFLVLKHTLNVWAPVVDVVTSDPLAMMSAESLCDGQAKECKINSGCDLRSSVLRSQVVCRAADATNNKWFWKRKMTFGQAFVFDSRRTPHSSVPIGKGVRRSVEVRVLILKPKDEFEYHGSWLPRKMIKQRRYGREYRPCWTIPMLQGAREVVKALHYDEVRIDSAFGDDTQLLERALRMLARERFPGQCA</sequence>
<keyword evidence="3" id="KW-1185">Reference proteome</keyword>
<reference evidence="1 3" key="1">
    <citation type="submission" date="2015-02" db="EMBL/GenBank/DDBJ databases">
        <authorList>
            <person name="Chooi Y.-H."/>
        </authorList>
    </citation>
    <scope>NUCLEOTIDE SEQUENCE [LARGE SCALE GENOMIC DNA]</scope>
    <source>
        <strain evidence="1">E3</strain>
    </source>
</reference>
<gene>
    <name evidence="1" type="ORF">PBRA_006466</name>
    <name evidence="2" type="ORF">PLBR_LOCUS1653</name>
</gene>
<dbReference type="Proteomes" id="UP000290189">
    <property type="component" value="Unassembled WGS sequence"/>
</dbReference>
<name>A0A0G4IT01_PLABS</name>
<dbReference type="Proteomes" id="UP000039324">
    <property type="component" value="Unassembled WGS sequence"/>
</dbReference>
<dbReference type="AlphaFoldDB" id="A0A0G4IT01"/>
<accession>A0A0G4IT01</accession>
<dbReference type="EMBL" id="CDSF01000084">
    <property type="protein sequence ID" value="CEO98352.1"/>
    <property type="molecule type" value="Genomic_DNA"/>
</dbReference>
<proteinExistence type="predicted"/>
<keyword evidence="2" id="KW-0496">Mitochondrion</keyword>
<evidence type="ECO:0000313" key="1">
    <source>
        <dbReference type="EMBL" id="CEO98352.1"/>
    </source>
</evidence>
<evidence type="ECO:0000313" key="2">
    <source>
        <dbReference type="EMBL" id="SPQ94438.1"/>
    </source>
</evidence>
<reference evidence="2 4" key="2">
    <citation type="submission" date="2018-03" db="EMBL/GenBank/DDBJ databases">
        <authorList>
            <person name="Fogelqvist J."/>
        </authorList>
    </citation>
    <scope>NUCLEOTIDE SEQUENCE [LARGE SCALE GENOMIC DNA]</scope>
</reference>